<dbReference type="Gene3D" id="1.20.1740.10">
    <property type="entry name" value="Amino acid/polyamine transporter I"/>
    <property type="match status" value="1"/>
</dbReference>
<dbReference type="PANTHER" id="PTHR11785:SF512">
    <property type="entry name" value="SOBREMESA, ISOFORM B"/>
    <property type="match status" value="1"/>
</dbReference>
<dbReference type="PANTHER" id="PTHR11785">
    <property type="entry name" value="AMINO ACID TRANSPORTER"/>
    <property type="match status" value="1"/>
</dbReference>
<feature type="transmembrane region" description="Helical" evidence="5">
    <location>
        <begin position="208"/>
        <end position="233"/>
    </location>
</feature>
<feature type="transmembrane region" description="Helical" evidence="5">
    <location>
        <begin position="103"/>
        <end position="128"/>
    </location>
</feature>
<evidence type="ECO:0000256" key="3">
    <source>
        <dbReference type="ARBA" id="ARBA00022989"/>
    </source>
</evidence>
<evidence type="ECO:0000256" key="1">
    <source>
        <dbReference type="ARBA" id="ARBA00004141"/>
    </source>
</evidence>
<feature type="transmembrane region" description="Helical" evidence="5">
    <location>
        <begin position="370"/>
        <end position="390"/>
    </location>
</feature>
<feature type="transmembrane region" description="Helical" evidence="5">
    <location>
        <begin position="402"/>
        <end position="425"/>
    </location>
</feature>
<feature type="transmembrane region" description="Helical" evidence="5">
    <location>
        <begin position="245"/>
        <end position="265"/>
    </location>
</feature>
<dbReference type="EMBL" id="JAGGLI010000008">
    <property type="protein sequence ID" value="MBP2027216.1"/>
    <property type="molecule type" value="Genomic_DNA"/>
</dbReference>
<evidence type="ECO:0000313" key="7">
    <source>
        <dbReference type="Proteomes" id="UP001314903"/>
    </source>
</evidence>
<proteinExistence type="predicted"/>
<reference evidence="6 7" key="1">
    <citation type="submission" date="2021-03" db="EMBL/GenBank/DDBJ databases">
        <title>Genomic Encyclopedia of Type Strains, Phase IV (KMG-IV): sequencing the most valuable type-strain genomes for metagenomic binning, comparative biology and taxonomic classification.</title>
        <authorList>
            <person name="Goeker M."/>
        </authorList>
    </citation>
    <scope>NUCLEOTIDE SEQUENCE [LARGE SCALE GENOMIC DNA]</scope>
    <source>
        <strain evidence="6 7">DSM 27512</strain>
    </source>
</reference>
<comment type="caution">
    <text evidence="6">The sequence shown here is derived from an EMBL/GenBank/DDBJ whole genome shotgun (WGS) entry which is preliminary data.</text>
</comment>
<feature type="transmembrane region" description="Helical" evidence="5">
    <location>
        <begin position="431"/>
        <end position="448"/>
    </location>
</feature>
<comment type="subcellular location">
    <subcellularLocation>
        <location evidence="1">Membrane</location>
        <topology evidence="1">Multi-pass membrane protein</topology>
    </subcellularLocation>
</comment>
<evidence type="ECO:0000256" key="4">
    <source>
        <dbReference type="ARBA" id="ARBA00023136"/>
    </source>
</evidence>
<evidence type="ECO:0000256" key="2">
    <source>
        <dbReference type="ARBA" id="ARBA00022692"/>
    </source>
</evidence>
<dbReference type="InterPro" id="IPR002293">
    <property type="entry name" value="AA/rel_permease1"/>
</dbReference>
<accession>A0ABS4KJ16</accession>
<keyword evidence="3 5" id="KW-1133">Transmembrane helix</keyword>
<feature type="transmembrane region" description="Helical" evidence="5">
    <location>
        <begin position="21"/>
        <end position="45"/>
    </location>
</feature>
<sequence>MSAILKENLSMEQSAVEKESLTKNLGLTDAIMMVVGIVIGSGIFFKSSTVFAAAGNPFMGILAWIFGGLVTIASALTISEISTAIPKTGGVFVYLKELYGERLAFLFGWVQSLIYVPGVTAALSIMLVTQATFFVPLSEVNQRVLAISLIFLLIFLNMISTKLGSKVQLISTIGKLIPIGIIILFGFIKGTVGGVSAASTFSLSNTTISGFGAAILGTLWAYDGWVGVTNIAGELKNPGKDLPKSIIMGLSLTIFVYILINIAIINVIPVEQVMMSVTPASDAAVIMFGSAGAALISGGIMVSIFGAMNGYLITGVRIPYAMAKDKLFLMPNTLGKIDSRFKTPVAAFLMEGCLASLYVMTGSFEILTNLAMFMVWLFFIITVAGIFILRTKFKDMPRAYKVPLYPIVPLVGIAGGIYIIGSTIFTDTYTALFGLLVTLTGVPVYSYIKKKYI</sequence>
<dbReference type="Pfam" id="PF13520">
    <property type="entry name" value="AA_permease_2"/>
    <property type="match status" value="1"/>
</dbReference>
<evidence type="ECO:0000313" key="6">
    <source>
        <dbReference type="EMBL" id="MBP2027216.1"/>
    </source>
</evidence>
<dbReference type="PIRSF" id="PIRSF006060">
    <property type="entry name" value="AA_transporter"/>
    <property type="match status" value="1"/>
</dbReference>
<gene>
    <name evidence="6" type="ORF">J2Z35_001010</name>
</gene>
<organism evidence="6 7">
    <name type="scientific">Acetoanaerobium pronyense</name>
    <dbReference type="NCBI Taxonomy" id="1482736"/>
    <lineage>
        <taxon>Bacteria</taxon>
        <taxon>Bacillati</taxon>
        <taxon>Bacillota</taxon>
        <taxon>Clostridia</taxon>
        <taxon>Peptostreptococcales</taxon>
        <taxon>Filifactoraceae</taxon>
        <taxon>Acetoanaerobium</taxon>
    </lineage>
</organism>
<name>A0ABS4KJ16_9FIRM</name>
<keyword evidence="4 5" id="KW-0472">Membrane</keyword>
<feature type="transmembrane region" description="Helical" evidence="5">
    <location>
        <begin position="140"/>
        <end position="160"/>
    </location>
</feature>
<dbReference type="Proteomes" id="UP001314903">
    <property type="component" value="Unassembled WGS sequence"/>
</dbReference>
<dbReference type="RefSeq" id="WP_330623391.1">
    <property type="nucleotide sequence ID" value="NZ_JAGGLI010000008.1"/>
</dbReference>
<evidence type="ECO:0000256" key="5">
    <source>
        <dbReference type="SAM" id="Phobius"/>
    </source>
</evidence>
<feature type="transmembrane region" description="Helical" evidence="5">
    <location>
        <begin position="285"/>
        <end position="312"/>
    </location>
</feature>
<feature type="transmembrane region" description="Helical" evidence="5">
    <location>
        <begin position="345"/>
        <end position="364"/>
    </location>
</feature>
<feature type="transmembrane region" description="Helical" evidence="5">
    <location>
        <begin position="57"/>
        <end position="78"/>
    </location>
</feature>
<keyword evidence="7" id="KW-1185">Reference proteome</keyword>
<protein>
    <submittedName>
        <fullName evidence="6">APA family basic amino acid/polyamine antiporter</fullName>
    </submittedName>
</protein>
<keyword evidence="2 5" id="KW-0812">Transmembrane</keyword>
<dbReference type="InterPro" id="IPR050598">
    <property type="entry name" value="AminoAcid_Transporter"/>
</dbReference>